<evidence type="ECO:0000313" key="2">
    <source>
        <dbReference type="Proteomes" id="UP000014680"/>
    </source>
</evidence>
<dbReference type="RefSeq" id="XP_004253975.1">
    <property type="nucleotide sequence ID" value="XM_004253927.1"/>
</dbReference>
<gene>
    <name evidence="1" type="ORF">EIN_093610</name>
</gene>
<evidence type="ECO:0000313" key="1">
    <source>
        <dbReference type="EMBL" id="ELP87204.1"/>
    </source>
</evidence>
<dbReference type="Proteomes" id="UP000014680">
    <property type="component" value="Unassembled WGS sequence"/>
</dbReference>
<sequence>MSSCVVVCPTDLHDSSLRSLSPFPKVTLHSPPDSDFLTPIMPTTFKAKSPLVLKNATEMEKKGKVHPIVPIFKKGAFLKNLNDKTIEDSPLSDRVKVERPSFSTSPLMSKMKNPFAHMRTSSATLEQSAVKVGTIGVSPATTPWAVYTPVHAKSEHSAIDDVNRMKMTNFTSRSRYKLSRSAELEKNKMKRKVVPQVMFPKLKESHLFDEVVVKKNDDFSNLTFALCHFDQIKNEQKTTMKITSFAEEDNNVCFMM</sequence>
<accession>A0A0A1TZZ9</accession>
<dbReference type="GeneID" id="14886243"/>
<dbReference type="KEGG" id="eiv:EIN_093610"/>
<reference evidence="1 2" key="1">
    <citation type="submission" date="2012-10" db="EMBL/GenBank/DDBJ databases">
        <authorList>
            <person name="Zafar N."/>
            <person name="Inman J."/>
            <person name="Hall N."/>
            <person name="Lorenzi H."/>
            <person name="Caler E."/>
        </authorList>
    </citation>
    <scope>NUCLEOTIDE SEQUENCE [LARGE SCALE GENOMIC DNA]</scope>
    <source>
        <strain evidence="1 2">IP1</strain>
    </source>
</reference>
<dbReference type="AlphaFoldDB" id="A0A0A1TZZ9"/>
<proteinExistence type="predicted"/>
<protein>
    <submittedName>
        <fullName evidence="1">Uncharacterized protein</fullName>
    </submittedName>
</protein>
<name>A0A0A1TZZ9_ENTIV</name>
<keyword evidence="2" id="KW-1185">Reference proteome</keyword>
<dbReference type="VEuPathDB" id="AmoebaDB:EIN_093610"/>
<dbReference type="EMBL" id="KB206860">
    <property type="protein sequence ID" value="ELP87204.1"/>
    <property type="molecule type" value="Genomic_DNA"/>
</dbReference>
<organism evidence="1 2">
    <name type="scientific">Entamoeba invadens IP1</name>
    <dbReference type="NCBI Taxonomy" id="370355"/>
    <lineage>
        <taxon>Eukaryota</taxon>
        <taxon>Amoebozoa</taxon>
        <taxon>Evosea</taxon>
        <taxon>Archamoebae</taxon>
        <taxon>Mastigamoebida</taxon>
        <taxon>Entamoebidae</taxon>
        <taxon>Entamoeba</taxon>
    </lineage>
</organism>